<evidence type="ECO:0000259" key="4">
    <source>
        <dbReference type="Pfam" id="PF12804"/>
    </source>
</evidence>
<keyword evidence="2" id="KW-0548">Nucleotidyltransferase</keyword>
<name>A0ABP7P0R3_9GAMM</name>
<dbReference type="Pfam" id="PF12804">
    <property type="entry name" value="NTP_transf_3"/>
    <property type="match status" value="1"/>
</dbReference>
<proteinExistence type="predicted"/>
<comment type="caution">
    <text evidence="5">The sequence shown here is derived from an EMBL/GenBank/DDBJ whole genome shotgun (WGS) entry which is preliminary data.</text>
</comment>
<dbReference type="SUPFAM" id="SSF53448">
    <property type="entry name" value="Nucleotide-diphospho-sugar transferases"/>
    <property type="match status" value="2"/>
</dbReference>
<dbReference type="PANTHER" id="PTHR43584">
    <property type="entry name" value="NUCLEOTIDYL TRANSFERASE"/>
    <property type="match status" value="1"/>
</dbReference>
<keyword evidence="1" id="KW-0808">Transferase</keyword>
<dbReference type="EMBL" id="BAABBO010000007">
    <property type="protein sequence ID" value="GAA3957774.1"/>
    <property type="molecule type" value="Genomic_DNA"/>
</dbReference>
<reference evidence="6" key="1">
    <citation type="journal article" date="2019" name="Int. J. Syst. Evol. Microbiol.">
        <title>The Global Catalogue of Microorganisms (GCM) 10K type strain sequencing project: providing services to taxonomists for standard genome sequencing and annotation.</title>
        <authorList>
            <consortium name="The Broad Institute Genomics Platform"/>
            <consortium name="The Broad Institute Genome Sequencing Center for Infectious Disease"/>
            <person name="Wu L."/>
            <person name="Ma J."/>
        </authorList>
    </citation>
    <scope>NUCLEOTIDE SEQUENCE [LARGE SCALE GENOMIC DNA]</scope>
    <source>
        <strain evidence="6">JCM 17555</strain>
    </source>
</reference>
<sequence length="545" mass="62228">MQIIVPMSGVGQRFVDAGYQQPKPLIVIDGMPIIEHVINLFPGEDDFLFICNEEHIANTNMREVLARIAPKGKVITIPKHKLGPVYAVQQAFDHIDDGEVIVNYCDFGTYWDYSDFLKHTRDRNADGAVPSYKGFHPHMLGSTNYAFIRDENQWMLEIQEKKPFTNNRMQEYASNGTYYFKSGSIMKRFFDETLNSGDDLNGEFYVSVVFNHLLKAGLKVSIYEIQHMLQWGTPKDVEEFLSWSSYFRTNQEFLARPLEPKVDTLILPMAGLGSRFVNEGYELPKPLIEVNGKPMVFNAIQSAPGAREQFAAILQKHEDEFALVGTLQNEFPDLKPLLIENLTDGQASTCKLLVEATEDGKSIFIGACDNGMIWDESQFDAELEQGTDVLVWAFRNHPHANEHPAHYGWIDAEQNRVKGVSVKAAISDTPSDDYGVVGAFYFADVSVFREAYDRMSAADDRVNGELYVDTLINYVDTERYTVKIMPVSHFVCWGTPSDYETFRYWQSYFHKSVSHPYSITNDPTIPYAKKKGLILEYSQFRQENR</sequence>
<evidence type="ECO:0000256" key="2">
    <source>
        <dbReference type="ARBA" id="ARBA00022695"/>
    </source>
</evidence>
<organism evidence="5 6">
    <name type="scientific">Allohahella marinimesophila</name>
    <dbReference type="NCBI Taxonomy" id="1054972"/>
    <lineage>
        <taxon>Bacteria</taxon>
        <taxon>Pseudomonadati</taxon>
        <taxon>Pseudomonadota</taxon>
        <taxon>Gammaproteobacteria</taxon>
        <taxon>Oceanospirillales</taxon>
        <taxon>Hahellaceae</taxon>
        <taxon>Allohahella</taxon>
    </lineage>
</organism>
<keyword evidence="3" id="KW-0460">Magnesium</keyword>
<evidence type="ECO:0000256" key="3">
    <source>
        <dbReference type="ARBA" id="ARBA00022842"/>
    </source>
</evidence>
<protein>
    <recommendedName>
        <fullName evidence="4">MobA-like NTP transferase domain-containing protein</fullName>
    </recommendedName>
</protein>
<feature type="domain" description="MobA-like NTP transferase" evidence="4">
    <location>
        <begin position="8"/>
        <end position="140"/>
    </location>
</feature>
<dbReference type="InterPro" id="IPR025877">
    <property type="entry name" value="MobA-like_NTP_Trfase"/>
</dbReference>
<dbReference type="Gene3D" id="3.90.550.10">
    <property type="entry name" value="Spore Coat Polysaccharide Biosynthesis Protein SpsA, Chain A"/>
    <property type="match status" value="2"/>
</dbReference>
<evidence type="ECO:0000313" key="6">
    <source>
        <dbReference type="Proteomes" id="UP001501337"/>
    </source>
</evidence>
<dbReference type="Proteomes" id="UP001501337">
    <property type="component" value="Unassembled WGS sequence"/>
</dbReference>
<dbReference type="RefSeq" id="WP_344804966.1">
    <property type="nucleotide sequence ID" value="NZ_BAABBO010000007.1"/>
</dbReference>
<dbReference type="InterPro" id="IPR050065">
    <property type="entry name" value="GlmU-like"/>
</dbReference>
<evidence type="ECO:0000256" key="1">
    <source>
        <dbReference type="ARBA" id="ARBA00022679"/>
    </source>
</evidence>
<gene>
    <name evidence="5" type="ORF">GCM10022278_15350</name>
</gene>
<keyword evidence="6" id="KW-1185">Reference proteome</keyword>
<dbReference type="PANTHER" id="PTHR43584:SF8">
    <property type="entry name" value="N-ACETYLMURAMATE ALPHA-1-PHOSPHATE URIDYLYLTRANSFERASE"/>
    <property type="match status" value="1"/>
</dbReference>
<dbReference type="InterPro" id="IPR029044">
    <property type="entry name" value="Nucleotide-diphossugar_trans"/>
</dbReference>
<evidence type="ECO:0000313" key="5">
    <source>
        <dbReference type="EMBL" id="GAA3957774.1"/>
    </source>
</evidence>
<dbReference type="CDD" id="cd04183">
    <property type="entry name" value="GT2_BcE_like"/>
    <property type="match status" value="1"/>
</dbReference>
<accession>A0ABP7P0R3</accession>